<accession>A0AAE4K0W4</accession>
<dbReference type="Proteomes" id="UP001268256">
    <property type="component" value="Unassembled WGS sequence"/>
</dbReference>
<dbReference type="RefSeq" id="WP_322879452.1">
    <property type="nucleotide sequence ID" value="NZ_JAVMIP010000024.1"/>
</dbReference>
<evidence type="ECO:0000313" key="1">
    <source>
        <dbReference type="EMBL" id="MDS3862242.1"/>
    </source>
</evidence>
<sequence>MSKKISITLDNEVLDFVDQNTNNRSQFINTLLWQEKQRIFMKELAEAYQDQAGDPEFQAEASLWDTTIGDGLGEDEDA</sequence>
<protein>
    <submittedName>
        <fullName evidence="1">Uncharacterized protein</fullName>
    </submittedName>
</protein>
<organism evidence="1 2">
    <name type="scientific">Pseudocalidococcus azoricus BACA0444</name>
    <dbReference type="NCBI Taxonomy" id="2918990"/>
    <lineage>
        <taxon>Bacteria</taxon>
        <taxon>Bacillati</taxon>
        <taxon>Cyanobacteriota</taxon>
        <taxon>Cyanophyceae</taxon>
        <taxon>Acaryochloridales</taxon>
        <taxon>Thermosynechococcaceae</taxon>
        <taxon>Pseudocalidococcus</taxon>
        <taxon>Pseudocalidococcus azoricus</taxon>
    </lineage>
</organism>
<name>A0AAE4K0W4_9CYAN</name>
<reference evidence="2" key="1">
    <citation type="submission" date="2023-07" db="EMBL/GenBank/DDBJ databases">
        <authorList>
            <person name="Luz R."/>
            <person name="Cordeiro R."/>
            <person name="Fonseca A."/>
            <person name="Goncalves V."/>
        </authorList>
    </citation>
    <scope>NUCLEOTIDE SEQUENCE [LARGE SCALE GENOMIC DNA]</scope>
    <source>
        <strain evidence="2">BACA0444</strain>
    </source>
</reference>
<gene>
    <name evidence="1" type="ORF">RIF25_15685</name>
</gene>
<proteinExistence type="predicted"/>
<dbReference type="EMBL" id="JAVMIP010000024">
    <property type="protein sequence ID" value="MDS3862242.1"/>
    <property type="molecule type" value="Genomic_DNA"/>
</dbReference>
<keyword evidence="2" id="KW-1185">Reference proteome</keyword>
<comment type="caution">
    <text evidence="1">The sequence shown here is derived from an EMBL/GenBank/DDBJ whole genome shotgun (WGS) entry which is preliminary data.</text>
</comment>
<dbReference type="AlphaFoldDB" id="A0AAE4K0W4"/>
<evidence type="ECO:0000313" key="2">
    <source>
        <dbReference type="Proteomes" id="UP001268256"/>
    </source>
</evidence>